<feature type="domain" description="Pyruvate carboxyltransferase" evidence="7">
    <location>
        <begin position="1"/>
        <end position="193"/>
    </location>
</feature>
<dbReference type="InterPro" id="IPR013785">
    <property type="entry name" value="Aldolase_TIM"/>
</dbReference>
<gene>
    <name evidence="8" type="ORF">CEV08_06885</name>
</gene>
<organism evidence="8 9">
    <name type="scientific">Bartonella tribocorum</name>
    <dbReference type="NCBI Taxonomy" id="85701"/>
    <lineage>
        <taxon>Bacteria</taxon>
        <taxon>Pseudomonadati</taxon>
        <taxon>Pseudomonadota</taxon>
        <taxon>Alphaproteobacteria</taxon>
        <taxon>Hyphomicrobiales</taxon>
        <taxon>Bartonellaceae</taxon>
        <taxon>Bartonella</taxon>
    </lineage>
</organism>
<comment type="function">
    <text evidence="1">This protein is a Fe-Mo-cofactor biosynthetic component.</text>
</comment>
<reference evidence="8 9" key="1">
    <citation type="submission" date="2017-06" db="EMBL/GenBank/DDBJ databases">
        <title>Draft genome of Bartonella tribocorum C635.</title>
        <authorList>
            <person name="Hadjadj L."/>
            <person name="Jiyipong T."/>
            <person name="Diene S.M."/>
            <person name="Morand S."/>
            <person name="Rolain J.-M."/>
        </authorList>
    </citation>
    <scope>NUCLEOTIDE SEQUENCE [LARGE SCALE GENOMIC DNA]</scope>
    <source>
        <strain evidence="8 9">C635</strain>
    </source>
</reference>
<dbReference type="OrthoDB" id="9803573at2"/>
<dbReference type="GO" id="GO:0016829">
    <property type="term" value="F:lyase activity"/>
    <property type="evidence" value="ECO:0007669"/>
    <property type="project" value="UniProtKB-KW"/>
</dbReference>
<name>A0A2M6USL1_9HYPH</name>
<dbReference type="AlphaFoldDB" id="A0A2M6USL1"/>
<evidence type="ECO:0000256" key="2">
    <source>
        <dbReference type="ARBA" id="ARBA00006154"/>
    </source>
</evidence>
<dbReference type="Gene3D" id="3.20.20.70">
    <property type="entry name" value="Aldolase class I"/>
    <property type="match status" value="1"/>
</dbReference>
<proteinExistence type="inferred from homology"/>
<keyword evidence="8" id="KW-0456">Lyase</keyword>
<evidence type="ECO:0000256" key="5">
    <source>
        <dbReference type="ARBA" id="ARBA00022679"/>
    </source>
</evidence>
<comment type="similarity">
    <text evidence="2">Belongs to the alpha-IPM synthase/homocitrate synthase family.</text>
</comment>
<dbReference type="EMBL" id="NJPP01000026">
    <property type="protein sequence ID" value="PIT69147.1"/>
    <property type="molecule type" value="Genomic_DNA"/>
</dbReference>
<evidence type="ECO:0000256" key="3">
    <source>
        <dbReference type="ARBA" id="ARBA00012974"/>
    </source>
</evidence>
<evidence type="ECO:0000313" key="8">
    <source>
        <dbReference type="EMBL" id="PIT69147.1"/>
    </source>
</evidence>
<comment type="caution">
    <text evidence="8">The sequence shown here is derived from an EMBL/GenBank/DDBJ whole genome shotgun (WGS) entry which is preliminary data.</text>
</comment>
<dbReference type="EC" id="2.3.3.14" evidence="3"/>
<protein>
    <recommendedName>
        <fullName evidence="4">Homocitrate synthase</fullName>
        <ecNumber evidence="3">2.3.3.14</ecNumber>
    </recommendedName>
</protein>
<comment type="catalytic activity">
    <reaction evidence="6">
        <text>acetyl-CoA + 2-oxoglutarate + H2O = (2R)-homocitrate + CoA + H(+)</text>
        <dbReference type="Rhea" id="RHEA:12929"/>
        <dbReference type="ChEBI" id="CHEBI:15377"/>
        <dbReference type="ChEBI" id="CHEBI:15378"/>
        <dbReference type="ChEBI" id="CHEBI:16810"/>
        <dbReference type="ChEBI" id="CHEBI:57287"/>
        <dbReference type="ChEBI" id="CHEBI:57288"/>
        <dbReference type="ChEBI" id="CHEBI:58884"/>
        <dbReference type="EC" id="2.3.3.14"/>
    </reaction>
</comment>
<evidence type="ECO:0000256" key="6">
    <source>
        <dbReference type="ARBA" id="ARBA00048019"/>
    </source>
</evidence>
<sequence>MCSNDYIQLLHEAVPDAKLVIIAHPHNINQSDIKELKNWGITLLRLCLNKNDIESTFSLCNYASSLGLSTSINITRVSQIDENYLQNIAIAAVNCGANILYLADSNGSLLPETVTHFVQKIKDILPLEIGFHAHDNLGMAMVNSIAAVEAGASFIDSSLIGMGKGAGNLTLELWLALLNLRKKEPYYNIGKILQQTENLRSHSFFSHVDRSSIDFLLGLSNLSVEYQNLLETKMSLGIEEVLVTIQTLKQKAQGI</sequence>
<evidence type="ECO:0000256" key="1">
    <source>
        <dbReference type="ARBA" id="ARBA00003050"/>
    </source>
</evidence>
<dbReference type="PANTHER" id="PTHR42880">
    <property type="entry name" value="HOMOCITRATE SYNTHASE"/>
    <property type="match status" value="1"/>
</dbReference>
<dbReference type="PANTHER" id="PTHR42880:SF1">
    <property type="entry name" value="ISOPROPYLMALATE_HOMOCITRATE_CITRAMALATE SYNTHASE FAMILY PROTEIN"/>
    <property type="match status" value="1"/>
</dbReference>
<evidence type="ECO:0000259" key="7">
    <source>
        <dbReference type="PROSITE" id="PS50991"/>
    </source>
</evidence>
<keyword evidence="5" id="KW-0808">Transferase</keyword>
<evidence type="ECO:0000256" key="4">
    <source>
        <dbReference type="ARBA" id="ARBA00020735"/>
    </source>
</evidence>
<dbReference type="SUPFAM" id="SSF51569">
    <property type="entry name" value="Aldolase"/>
    <property type="match status" value="1"/>
</dbReference>
<dbReference type="GO" id="GO:0004410">
    <property type="term" value="F:homocitrate synthase activity"/>
    <property type="evidence" value="ECO:0007669"/>
    <property type="project" value="UniProtKB-EC"/>
</dbReference>
<dbReference type="RefSeq" id="WP_100130942.1">
    <property type="nucleotide sequence ID" value="NZ_CADDYJ010000032.1"/>
</dbReference>
<dbReference type="Proteomes" id="UP000230791">
    <property type="component" value="Unassembled WGS sequence"/>
</dbReference>
<dbReference type="InterPro" id="IPR000891">
    <property type="entry name" value="PYR_CT"/>
</dbReference>
<accession>A0A2M6USL1</accession>
<dbReference type="PROSITE" id="PS50991">
    <property type="entry name" value="PYR_CT"/>
    <property type="match status" value="1"/>
</dbReference>
<evidence type="ECO:0000313" key="9">
    <source>
        <dbReference type="Proteomes" id="UP000230791"/>
    </source>
</evidence>
<dbReference type="Pfam" id="PF00682">
    <property type="entry name" value="HMGL-like"/>
    <property type="match status" value="1"/>
</dbReference>